<gene>
    <name evidence="2" type="primary">GLEAN_15489</name>
    <name evidence="2" type="ORF">TcasGA2_TC015489</name>
</gene>
<feature type="compositionally biased region" description="Basic residues" evidence="1">
    <location>
        <begin position="50"/>
        <end position="83"/>
    </location>
</feature>
<proteinExistence type="predicted"/>
<dbReference type="HOGENOM" id="CLU_1095515_0_0_1"/>
<feature type="compositionally biased region" description="Basic and acidic residues" evidence="1">
    <location>
        <begin position="117"/>
        <end position="134"/>
    </location>
</feature>
<evidence type="ECO:0000313" key="2">
    <source>
        <dbReference type="EMBL" id="EFA05325.1"/>
    </source>
</evidence>
<name>D2A582_TRICA</name>
<feature type="region of interest" description="Disordered" evidence="1">
    <location>
        <begin position="23"/>
        <end position="91"/>
    </location>
</feature>
<evidence type="ECO:0000313" key="3">
    <source>
        <dbReference type="Proteomes" id="UP000007266"/>
    </source>
</evidence>
<reference evidence="2 3" key="2">
    <citation type="journal article" date="2010" name="Nucleic Acids Res.">
        <title>BeetleBase in 2010: revisions to provide comprehensive genomic information for Tribolium castaneum.</title>
        <authorList>
            <person name="Kim H.S."/>
            <person name="Murphy T."/>
            <person name="Xia J."/>
            <person name="Caragea D."/>
            <person name="Park Y."/>
            <person name="Beeman R.W."/>
            <person name="Lorenzen M.D."/>
            <person name="Butcher S."/>
            <person name="Manak J.R."/>
            <person name="Brown S.J."/>
        </authorList>
    </citation>
    <scope>GENOME REANNOTATION</scope>
    <source>
        <strain evidence="2 3">Georgia GA2</strain>
    </source>
</reference>
<dbReference type="Proteomes" id="UP000007266">
    <property type="component" value="Linkage group 6"/>
</dbReference>
<feature type="region of interest" description="Disordered" evidence="1">
    <location>
        <begin position="114"/>
        <end position="144"/>
    </location>
</feature>
<reference evidence="2 3" key="1">
    <citation type="journal article" date="2008" name="Nature">
        <title>The genome of the model beetle and pest Tribolium castaneum.</title>
        <authorList>
            <consortium name="Tribolium Genome Sequencing Consortium"/>
            <person name="Richards S."/>
            <person name="Gibbs R.A."/>
            <person name="Weinstock G.M."/>
            <person name="Brown S.J."/>
            <person name="Denell R."/>
            <person name="Beeman R.W."/>
            <person name="Gibbs R."/>
            <person name="Beeman R.W."/>
            <person name="Brown S.J."/>
            <person name="Bucher G."/>
            <person name="Friedrich M."/>
            <person name="Grimmelikhuijzen C.J."/>
            <person name="Klingler M."/>
            <person name="Lorenzen M."/>
            <person name="Richards S."/>
            <person name="Roth S."/>
            <person name="Schroder R."/>
            <person name="Tautz D."/>
            <person name="Zdobnov E.M."/>
            <person name="Muzny D."/>
            <person name="Gibbs R.A."/>
            <person name="Weinstock G.M."/>
            <person name="Attaway T."/>
            <person name="Bell S."/>
            <person name="Buhay C.J."/>
            <person name="Chandrabose M.N."/>
            <person name="Chavez D."/>
            <person name="Clerk-Blankenburg K.P."/>
            <person name="Cree A."/>
            <person name="Dao M."/>
            <person name="Davis C."/>
            <person name="Chacko J."/>
            <person name="Dinh H."/>
            <person name="Dugan-Rocha S."/>
            <person name="Fowler G."/>
            <person name="Garner T.T."/>
            <person name="Garnes J."/>
            <person name="Gnirke A."/>
            <person name="Hawes A."/>
            <person name="Hernandez J."/>
            <person name="Hines S."/>
            <person name="Holder M."/>
            <person name="Hume J."/>
            <person name="Jhangiani S.N."/>
            <person name="Joshi V."/>
            <person name="Khan Z.M."/>
            <person name="Jackson L."/>
            <person name="Kovar C."/>
            <person name="Kowis A."/>
            <person name="Lee S."/>
            <person name="Lewis L.R."/>
            <person name="Margolis J."/>
            <person name="Morgan M."/>
            <person name="Nazareth L.V."/>
            <person name="Nguyen N."/>
            <person name="Okwuonu G."/>
            <person name="Parker D."/>
            <person name="Richards S."/>
            <person name="Ruiz S.J."/>
            <person name="Santibanez J."/>
            <person name="Savard J."/>
            <person name="Scherer S.E."/>
            <person name="Schneider B."/>
            <person name="Sodergren E."/>
            <person name="Tautz D."/>
            <person name="Vattahil S."/>
            <person name="Villasana D."/>
            <person name="White C.S."/>
            <person name="Wright R."/>
            <person name="Park Y."/>
            <person name="Beeman R.W."/>
            <person name="Lord J."/>
            <person name="Oppert B."/>
            <person name="Lorenzen M."/>
            <person name="Brown S."/>
            <person name="Wang L."/>
            <person name="Savard J."/>
            <person name="Tautz D."/>
            <person name="Richards S."/>
            <person name="Weinstock G."/>
            <person name="Gibbs R.A."/>
            <person name="Liu Y."/>
            <person name="Worley K."/>
            <person name="Weinstock G."/>
            <person name="Elsik C.G."/>
            <person name="Reese J.T."/>
            <person name="Elhaik E."/>
            <person name="Landan G."/>
            <person name="Graur D."/>
            <person name="Arensburger P."/>
            <person name="Atkinson P."/>
            <person name="Beeman R.W."/>
            <person name="Beidler J."/>
            <person name="Brown S.J."/>
            <person name="Demuth J.P."/>
            <person name="Drury D.W."/>
            <person name="Du Y.Z."/>
            <person name="Fujiwara H."/>
            <person name="Lorenzen M."/>
            <person name="Maselli V."/>
            <person name="Osanai M."/>
            <person name="Park Y."/>
            <person name="Robertson H.M."/>
            <person name="Tu Z."/>
            <person name="Wang J.J."/>
            <person name="Wang S."/>
            <person name="Richards S."/>
            <person name="Song H."/>
            <person name="Zhang L."/>
            <person name="Sodergren E."/>
            <person name="Werner D."/>
            <person name="Stanke M."/>
            <person name="Morgenstern B."/>
            <person name="Solovyev V."/>
            <person name="Kosarev P."/>
            <person name="Brown G."/>
            <person name="Chen H.C."/>
            <person name="Ermolaeva O."/>
            <person name="Hlavina W."/>
            <person name="Kapustin Y."/>
            <person name="Kiryutin B."/>
            <person name="Kitts P."/>
            <person name="Maglott D."/>
            <person name="Pruitt K."/>
            <person name="Sapojnikov V."/>
            <person name="Souvorov A."/>
            <person name="Mackey A.J."/>
            <person name="Waterhouse R.M."/>
            <person name="Wyder S."/>
            <person name="Zdobnov E.M."/>
            <person name="Zdobnov E.M."/>
            <person name="Wyder S."/>
            <person name="Kriventseva E.V."/>
            <person name="Kadowaki T."/>
            <person name="Bork P."/>
            <person name="Aranda M."/>
            <person name="Bao R."/>
            <person name="Beermann A."/>
            <person name="Berns N."/>
            <person name="Bolognesi R."/>
            <person name="Bonneton F."/>
            <person name="Bopp D."/>
            <person name="Brown S.J."/>
            <person name="Bucher G."/>
            <person name="Butts T."/>
            <person name="Chaumot A."/>
            <person name="Denell R.E."/>
            <person name="Ferrier D.E."/>
            <person name="Friedrich M."/>
            <person name="Gordon C.M."/>
            <person name="Jindra M."/>
            <person name="Klingler M."/>
            <person name="Lan Q."/>
            <person name="Lattorff H.M."/>
            <person name="Laudet V."/>
            <person name="von Levetsow C."/>
            <person name="Liu Z."/>
            <person name="Lutz R."/>
            <person name="Lynch J.A."/>
            <person name="da Fonseca R.N."/>
            <person name="Posnien N."/>
            <person name="Reuter R."/>
            <person name="Roth S."/>
            <person name="Savard J."/>
            <person name="Schinko J.B."/>
            <person name="Schmitt C."/>
            <person name="Schoppmeier M."/>
            <person name="Schroder R."/>
            <person name="Shippy T.D."/>
            <person name="Simonnet F."/>
            <person name="Marques-Souza H."/>
            <person name="Tautz D."/>
            <person name="Tomoyasu Y."/>
            <person name="Trauner J."/>
            <person name="Van der Zee M."/>
            <person name="Vervoort M."/>
            <person name="Wittkopp N."/>
            <person name="Wimmer E.A."/>
            <person name="Yang X."/>
            <person name="Jones A.K."/>
            <person name="Sattelle D.B."/>
            <person name="Ebert P.R."/>
            <person name="Nelson D."/>
            <person name="Scott J.G."/>
            <person name="Beeman R.W."/>
            <person name="Muthukrishnan S."/>
            <person name="Kramer K.J."/>
            <person name="Arakane Y."/>
            <person name="Beeman R.W."/>
            <person name="Zhu Q."/>
            <person name="Hogenkamp D."/>
            <person name="Dixit R."/>
            <person name="Oppert B."/>
            <person name="Jiang H."/>
            <person name="Zou Z."/>
            <person name="Marshall J."/>
            <person name="Elpidina E."/>
            <person name="Vinokurov K."/>
            <person name="Oppert C."/>
            <person name="Zou Z."/>
            <person name="Evans J."/>
            <person name="Lu Z."/>
            <person name="Zhao P."/>
            <person name="Sumathipala N."/>
            <person name="Altincicek B."/>
            <person name="Vilcinskas A."/>
            <person name="Williams M."/>
            <person name="Hultmark D."/>
            <person name="Hetru C."/>
            <person name="Jiang H."/>
            <person name="Grimmelikhuijzen C.J."/>
            <person name="Hauser F."/>
            <person name="Cazzamali G."/>
            <person name="Williamson M."/>
            <person name="Park Y."/>
            <person name="Li B."/>
            <person name="Tanaka Y."/>
            <person name="Predel R."/>
            <person name="Neupert S."/>
            <person name="Schachtner J."/>
            <person name="Verleyen P."/>
            <person name="Raible F."/>
            <person name="Bork P."/>
            <person name="Friedrich M."/>
            <person name="Walden K.K."/>
            <person name="Robertson H.M."/>
            <person name="Angeli S."/>
            <person name="Foret S."/>
            <person name="Bucher G."/>
            <person name="Schuetz S."/>
            <person name="Maleszka R."/>
            <person name="Wimmer E.A."/>
            <person name="Beeman R.W."/>
            <person name="Lorenzen M."/>
            <person name="Tomoyasu Y."/>
            <person name="Miller S.C."/>
            <person name="Grossmann D."/>
            <person name="Bucher G."/>
        </authorList>
    </citation>
    <scope>NUCLEOTIDE SEQUENCE [LARGE SCALE GENOMIC DNA]</scope>
    <source>
        <strain evidence="2 3">Georgia GA2</strain>
    </source>
</reference>
<feature type="region of interest" description="Disordered" evidence="1">
    <location>
        <begin position="205"/>
        <end position="225"/>
    </location>
</feature>
<dbReference type="EMBL" id="KQ971345">
    <property type="protein sequence ID" value="EFA05325.1"/>
    <property type="molecule type" value="Genomic_DNA"/>
</dbReference>
<dbReference type="AlphaFoldDB" id="D2A582"/>
<evidence type="ECO:0000256" key="1">
    <source>
        <dbReference type="SAM" id="MobiDB-lite"/>
    </source>
</evidence>
<dbReference type="InParanoid" id="D2A582"/>
<organism evidence="2 3">
    <name type="scientific">Tribolium castaneum</name>
    <name type="common">Red flour beetle</name>
    <dbReference type="NCBI Taxonomy" id="7070"/>
    <lineage>
        <taxon>Eukaryota</taxon>
        <taxon>Metazoa</taxon>
        <taxon>Ecdysozoa</taxon>
        <taxon>Arthropoda</taxon>
        <taxon>Hexapoda</taxon>
        <taxon>Insecta</taxon>
        <taxon>Pterygota</taxon>
        <taxon>Neoptera</taxon>
        <taxon>Endopterygota</taxon>
        <taxon>Coleoptera</taxon>
        <taxon>Polyphaga</taxon>
        <taxon>Cucujiformia</taxon>
        <taxon>Tenebrionidae</taxon>
        <taxon>Tenebrionidae incertae sedis</taxon>
        <taxon>Tribolium</taxon>
    </lineage>
</organism>
<sequence>MHWRRMRPFLVLALVEIDMKHVEDESEHRRPQPIAQPPHPCHHPLDHPLPVRRAHNADKRRNRRIRDRTHRGQHSRRPHHPRRRAEAVPQQLQHLEEQSQHYRVFAAEVFHQSTKTQLREDGQEAHEADEDGHHGGAPAHDQLQVDENATVLTGFGEVGEENGDAEEEDCGVLADVTEGGEGIGLLPTDRGDAHFFREALGDCDQDEEDVEDGNGCGEGHHERHGPSGRKHLFCLTSGFTKNPSNGVGVIQLIT</sequence>
<keyword evidence="3" id="KW-1185">Reference proteome</keyword>
<protein>
    <submittedName>
        <fullName evidence="2">Uncharacterized protein</fullName>
    </submittedName>
</protein>
<accession>D2A582</accession>